<organism evidence="1 2">
    <name type="scientific">Sphingomonas aurea</name>
    <dbReference type="NCBI Taxonomy" id="3063994"/>
    <lineage>
        <taxon>Bacteria</taxon>
        <taxon>Pseudomonadati</taxon>
        <taxon>Pseudomonadota</taxon>
        <taxon>Alphaproteobacteria</taxon>
        <taxon>Sphingomonadales</taxon>
        <taxon>Sphingomonadaceae</taxon>
        <taxon>Sphingomonas</taxon>
    </lineage>
</organism>
<sequence>MIQYPTDPDLIRALSDEQLLEAYERTTGAACDAEADALLEEIRRRELDV</sequence>
<dbReference type="RefSeq" id="WP_305171976.1">
    <property type="nucleotide sequence ID" value="NZ_JAUUDS010000001.1"/>
</dbReference>
<evidence type="ECO:0000313" key="1">
    <source>
        <dbReference type="EMBL" id="MDP1026416.1"/>
    </source>
</evidence>
<protein>
    <submittedName>
        <fullName evidence="1">Uncharacterized protein</fullName>
    </submittedName>
</protein>
<accession>A0ABT9EI10</accession>
<comment type="caution">
    <text evidence="1">The sequence shown here is derived from an EMBL/GenBank/DDBJ whole genome shotgun (WGS) entry which is preliminary data.</text>
</comment>
<evidence type="ECO:0000313" key="2">
    <source>
        <dbReference type="Proteomes" id="UP001230685"/>
    </source>
</evidence>
<reference evidence="1 2" key="1">
    <citation type="submission" date="2023-07" db="EMBL/GenBank/DDBJ databases">
        <authorList>
            <person name="Kim M.K."/>
        </authorList>
    </citation>
    <scope>NUCLEOTIDE SEQUENCE [LARGE SCALE GENOMIC DNA]</scope>
    <source>
        <strain evidence="1 2">KR1UV-12</strain>
    </source>
</reference>
<dbReference type="EMBL" id="JAUUDS010000001">
    <property type="protein sequence ID" value="MDP1026416.1"/>
    <property type="molecule type" value="Genomic_DNA"/>
</dbReference>
<keyword evidence="2" id="KW-1185">Reference proteome</keyword>
<dbReference type="Proteomes" id="UP001230685">
    <property type="component" value="Unassembled WGS sequence"/>
</dbReference>
<name>A0ABT9EI10_9SPHN</name>
<gene>
    <name evidence="1" type="ORF">Q5H91_04260</name>
</gene>
<proteinExistence type="predicted"/>